<dbReference type="Proteomes" id="UP000184447">
    <property type="component" value="Unassembled WGS sequence"/>
</dbReference>
<dbReference type="AlphaFoldDB" id="A0A1M5TNI4"/>
<gene>
    <name evidence="1" type="ORF">SAMN02745207_01401</name>
</gene>
<keyword evidence="2" id="KW-1185">Reference proteome</keyword>
<sequence>MIYMYQPITSMIKYNGPLDSEKMVEIQQDFVLNFFDEYLRFKDTDLEELNEKFDEVVDASFE</sequence>
<dbReference type="EMBL" id="FQXM01000006">
    <property type="protein sequence ID" value="SHH52196.1"/>
    <property type="molecule type" value="Genomic_DNA"/>
</dbReference>
<evidence type="ECO:0000313" key="1">
    <source>
        <dbReference type="EMBL" id="SHH52196.1"/>
    </source>
</evidence>
<dbReference type="RefSeq" id="WP_073337715.1">
    <property type="nucleotide sequence ID" value="NZ_FQXM01000006.1"/>
</dbReference>
<name>A0A1M5TNI4_9CLOT</name>
<accession>A0A1M5TNI4</accession>
<protein>
    <submittedName>
        <fullName evidence="1">Uncharacterized protein</fullName>
    </submittedName>
</protein>
<proteinExistence type="predicted"/>
<reference evidence="1 2" key="1">
    <citation type="submission" date="2016-11" db="EMBL/GenBank/DDBJ databases">
        <authorList>
            <person name="Jaros S."/>
            <person name="Januszkiewicz K."/>
            <person name="Wedrychowicz H."/>
        </authorList>
    </citation>
    <scope>NUCLEOTIDE SEQUENCE [LARGE SCALE GENOMIC DNA]</scope>
    <source>
        <strain evidence="1 2">DSM 8605</strain>
    </source>
</reference>
<organism evidence="1 2">
    <name type="scientific">Clostridium grantii DSM 8605</name>
    <dbReference type="NCBI Taxonomy" id="1121316"/>
    <lineage>
        <taxon>Bacteria</taxon>
        <taxon>Bacillati</taxon>
        <taxon>Bacillota</taxon>
        <taxon>Clostridia</taxon>
        <taxon>Eubacteriales</taxon>
        <taxon>Clostridiaceae</taxon>
        <taxon>Clostridium</taxon>
    </lineage>
</organism>
<evidence type="ECO:0000313" key="2">
    <source>
        <dbReference type="Proteomes" id="UP000184447"/>
    </source>
</evidence>